<name>A0ABP0FHF2_CLALP</name>
<reference evidence="7 8" key="1">
    <citation type="submission" date="2024-02" db="EMBL/GenBank/DDBJ databases">
        <authorList>
            <person name="Daric V."/>
            <person name="Darras S."/>
        </authorList>
    </citation>
    <scope>NUCLEOTIDE SEQUENCE [LARGE SCALE GENOMIC DNA]</scope>
</reference>
<comment type="similarity">
    <text evidence="5 6">Belongs to the TAF10 family.</text>
</comment>
<dbReference type="PIRSF" id="PIRSF017246">
    <property type="entry name" value="TFIID_TAF10"/>
    <property type="match status" value="1"/>
</dbReference>
<keyword evidence="3 6" id="KW-0804">Transcription</keyword>
<keyword evidence="4 6" id="KW-0539">Nucleus</keyword>
<organism evidence="7 8">
    <name type="scientific">Clavelina lepadiformis</name>
    <name type="common">Light-bulb sea squirt</name>
    <name type="synonym">Ascidia lepadiformis</name>
    <dbReference type="NCBI Taxonomy" id="159417"/>
    <lineage>
        <taxon>Eukaryota</taxon>
        <taxon>Metazoa</taxon>
        <taxon>Chordata</taxon>
        <taxon>Tunicata</taxon>
        <taxon>Ascidiacea</taxon>
        <taxon>Aplousobranchia</taxon>
        <taxon>Clavelinidae</taxon>
        <taxon>Clavelina</taxon>
    </lineage>
</organism>
<dbReference type="CDD" id="cd07982">
    <property type="entry name" value="HFD_TAF10"/>
    <property type="match status" value="1"/>
</dbReference>
<accession>A0ABP0FHF2</accession>
<evidence type="ECO:0000256" key="3">
    <source>
        <dbReference type="ARBA" id="ARBA00023163"/>
    </source>
</evidence>
<evidence type="ECO:0000256" key="2">
    <source>
        <dbReference type="ARBA" id="ARBA00023015"/>
    </source>
</evidence>
<dbReference type="Proteomes" id="UP001642483">
    <property type="component" value="Unassembled WGS sequence"/>
</dbReference>
<evidence type="ECO:0000313" key="8">
    <source>
        <dbReference type="Proteomes" id="UP001642483"/>
    </source>
</evidence>
<comment type="subcellular location">
    <subcellularLocation>
        <location evidence="1 6">Nucleus</location>
    </subcellularLocation>
</comment>
<comment type="function">
    <text evidence="6">The TFIID basal transcription factor complex plays a major role in the initiation of RNA polymerase II (Pol II)-dependent transcription.</text>
</comment>
<proteinExistence type="inferred from homology"/>
<sequence>MNGIKTEKNDQTAFMKEEPMVEEEEEESQINVFNNVLQQMENYTPTIPDAVTEHFLNKAGVNSDDNRVTRLISLAAQKFIADIVNDTYQLSKMKGSAQTARSSKSKEKKMVLTMEDLTPVLAEKGIKVKKPAYYT</sequence>
<dbReference type="PANTHER" id="PTHR21242:SF0">
    <property type="entry name" value="TRANSCRIPTION INITIATION FACTOR TFIID SUBUNIT 10"/>
    <property type="match status" value="1"/>
</dbReference>
<evidence type="ECO:0000256" key="5">
    <source>
        <dbReference type="ARBA" id="ARBA00025730"/>
    </source>
</evidence>
<dbReference type="InterPro" id="IPR003923">
    <property type="entry name" value="TAF10"/>
</dbReference>
<protein>
    <recommendedName>
        <fullName evidence="6">Transcription initiation factor TFIID subunit 10</fullName>
    </recommendedName>
</protein>
<evidence type="ECO:0000256" key="4">
    <source>
        <dbReference type="ARBA" id="ARBA00023242"/>
    </source>
</evidence>
<keyword evidence="8" id="KW-1185">Reference proteome</keyword>
<keyword evidence="2 6" id="KW-0805">Transcription regulation</keyword>
<dbReference type="PRINTS" id="PR01443">
    <property type="entry name" value="TFIID30KDSUB"/>
</dbReference>
<dbReference type="Pfam" id="PF03540">
    <property type="entry name" value="TAF10"/>
    <property type="match status" value="1"/>
</dbReference>
<evidence type="ECO:0000313" key="7">
    <source>
        <dbReference type="EMBL" id="CAK8679091.1"/>
    </source>
</evidence>
<comment type="caution">
    <text evidence="7">The sequence shown here is derived from an EMBL/GenBank/DDBJ whole genome shotgun (WGS) entry which is preliminary data.</text>
</comment>
<dbReference type="EMBL" id="CAWYQH010000057">
    <property type="protein sequence ID" value="CAK8679091.1"/>
    <property type="molecule type" value="Genomic_DNA"/>
</dbReference>
<evidence type="ECO:0000256" key="1">
    <source>
        <dbReference type="ARBA" id="ARBA00004123"/>
    </source>
</evidence>
<gene>
    <name evidence="7" type="ORF">CVLEPA_LOCUS9356</name>
</gene>
<evidence type="ECO:0000256" key="6">
    <source>
        <dbReference type="PIRNR" id="PIRNR017246"/>
    </source>
</evidence>
<dbReference type="PANTHER" id="PTHR21242">
    <property type="entry name" value="TRANSCRIPTION INITIATION FACTOR TFIID SUBUNIT 10"/>
    <property type="match status" value="1"/>
</dbReference>